<proteinExistence type="predicted"/>
<protein>
    <submittedName>
        <fullName evidence="1">Uncharacterized protein</fullName>
    </submittedName>
</protein>
<keyword evidence="2" id="KW-1185">Reference proteome</keyword>
<reference evidence="2" key="1">
    <citation type="journal article" date="2020" name="Nat. Commun.">
        <title>Genome sequence of the cluster root forming white lupin.</title>
        <authorList>
            <person name="Hufnagel B."/>
            <person name="Marques A."/>
            <person name="Soriano A."/>
            <person name="Marques L."/>
            <person name="Divol F."/>
            <person name="Doumas P."/>
            <person name="Sallet E."/>
            <person name="Mancinotti D."/>
            <person name="Carrere S."/>
            <person name="Marande W."/>
            <person name="Arribat S."/>
            <person name="Keller J."/>
            <person name="Huneau C."/>
            <person name="Blein T."/>
            <person name="Aime D."/>
            <person name="Laguerre M."/>
            <person name="Taylor J."/>
            <person name="Schubert V."/>
            <person name="Nelson M."/>
            <person name="Geu-Flores F."/>
            <person name="Crespi M."/>
            <person name="Gallardo-Guerrero K."/>
            <person name="Delaux P.-M."/>
            <person name="Salse J."/>
            <person name="Berges H."/>
            <person name="Guyot R."/>
            <person name="Gouzy J."/>
            <person name="Peret B."/>
        </authorList>
    </citation>
    <scope>NUCLEOTIDE SEQUENCE [LARGE SCALE GENOMIC DNA]</scope>
    <source>
        <strain evidence="2">cv. Amiga</strain>
    </source>
</reference>
<sequence length="99" mass="11439">MSRGDRMTSDLNKIGNVERDIDQVVHFKGSRKHLMLESWDFYSSSTKIEDMLCLIMGMEEQNMIFENYSEICISCKSMIPTFTTENASCCACTITVFNW</sequence>
<evidence type="ECO:0000313" key="1">
    <source>
        <dbReference type="EMBL" id="KAE9597599.1"/>
    </source>
</evidence>
<comment type="caution">
    <text evidence="1">The sequence shown here is derived from an EMBL/GenBank/DDBJ whole genome shotgun (WGS) entry which is preliminary data.</text>
</comment>
<accession>A0A6A4PBU6</accession>
<organism evidence="1 2">
    <name type="scientific">Lupinus albus</name>
    <name type="common">White lupine</name>
    <name type="synonym">Lupinus termis</name>
    <dbReference type="NCBI Taxonomy" id="3870"/>
    <lineage>
        <taxon>Eukaryota</taxon>
        <taxon>Viridiplantae</taxon>
        <taxon>Streptophyta</taxon>
        <taxon>Embryophyta</taxon>
        <taxon>Tracheophyta</taxon>
        <taxon>Spermatophyta</taxon>
        <taxon>Magnoliopsida</taxon>
        <taxon>eudicotyledons</taxon>
        <taxon>Gunneridae</taxon>
        <taxon>Pentapetalae</taxon>
        <taxon>rosids</taxon>
        <taxon>fabids</taxon>
        <taxon>Fabales</taxon>
        <taxon>Fabaceae</taxon>
        <taxon>Papilionoideae</taxon>
        <taxon>50 kb inversion clade</taxon>
        <taxon>genistoids sensu lato</taxon>
        <taxon>core genistoids</taxon>
        <taxon>Genisteae</taxon>
        <taxon>Lupinus</taxon>
    </lineage>
</organism>
<gene>
    <name evidence="1" type="ORF">Lalb_Chr16g0388221</name>
</gene>
<evidence type="ECO:0000313" key="2">
    <source>
        <dbReference type="Proteomes" id="UP000447434"/>
    </source>
</evidence>
<dbReference type="AlphaFoldDB" id="A0A6A4PBU6"/>
<dbReference type="Proteomes" id="UP000447434">
    <property type="component" value="Chromosome 16"/>
</dbReference>
<dbReference type="EMBL" id="WOCE01000016">
    <property type="protein sequence ID" value="KAE9597599.1"/>
    <property type="molecule type" value="Genomic_DNA"/>
</dbReference>
<name>A0A6A4PBU6_LUPAL</name>